<dbReference type="Proteomes" id="UP000789920">
    <property type="component" value="Unassembled WGS sequence"/>
</dbReference>
<evidence type="ECO:0000313" key="1">
    <source>
        <dbReference type="EMBL" id="CAG8777418.1"/>
    </source>
</evidence>
<name>A0ACA9R519_9GLOM</name>
<accession>A0ACA9R519</accession>
<proteinExistence type="predicted"/>
<organism evidence="1 2">
    <name type="scientific">Racocetra persica</name>
    <dbReference type="NCBI Taxonomy" id="160502"/>
    <lineage>
        <taxon>Eukaryota</taxon>
        <taxon>Fungi</taxon>
        <taxon>Fungi incertae sedis</taxon>
        <taxon>Mucoromycota</taxon>
        <taxon>Glomeromycotina</taxon>
        <taxon>Glomeromycetes</taxon>
        <taxon>Diversisporales</taxon>
        <taxon>Gigasporaceae</taxon>
        <taxon>Racocetra</taxon>
    </lineage>
</organism>
<protein>
    <submittedName>
        <fullName evidence="1">1766_t:CDS:1</fullName>
    </submittedName>
</protein>
<feature type="non-terminal residue" evidence="1">
    <location>
        <position position="1"/>
    </location>
</feature>
<comment type="caution">
    <text evidence="1">The sequence shown here is derived from an EMBL/GenBank/DDBJ whole genome shotgun (WGS) entry which is preliminary data.</text>
</comment>
<feature type="non-terminal residue" evidence="1">
    <location>
        <position position="241"/>
    </location>
</feature>
<keyword evidence="2" id="KW-1185">Reference proteome</keyword>
<gene>
    <name evidence="1" type="ORF">RPERSI_LOCUS17114</name>
</gene>
<dbReference type="EMBL" id="CAJVQC010043387">
    <property type="protein sequence ID" value="CAG8777418.1"/>
    <property type="molecule type" value="Genomic_DNA"/>
</dbReference>
<evidence type="ECO:0000313" key="2">
    <source>
        <dbReference type="Proteomes" id="UP000789920"/>
    </source>
</evidence>
<sequence>GENEFIQRERELDLDRNDKPSNIFVGSVIGGGSHLNPILEICKILEGRGYKITLVAPGNFTAKSTLYHSIPQIITGELESRASPTYREVFFYKYTFKTLATARMMSNKRYIENFNKYLQAYKETKPDLFICDYVANEACFDLAWKFKQPIVGFSASTMIFTPPPPYRSDPIFDCHVSMENESFYNRFICAVVQPLRLSWQFRKNINYLNSERAKVGVSEHNDFRGRIINTLFLVDNFFGFE</sequence>
<reference evidence="1" key="1">
    <citation type="submission" date="2021-06" db="EMBL/GenBank/DDBJ databases">
        <authorList>
            <person name="Kallberg Y."/>
            <person name="Tangrot J."/>
            <person name="Rosling A."/>
        </authorList>
    </citation>
    <scope>NUCLEOTIDE SEQUENCE</scope>
    <source>
        <strain evidence="1">MA461A</strain>
    </source>
</reference>